<dbReference type="Proteomes" id="UP000180098">
    <property type="component" value="Unassembled WGS sequence"/>
</dbReference>
<dbReference type="EMBL" id="MLQQ01000058">
    <property type="protein sequence ID" value="OIJ07728.1"/>
    <property type="molecule type" value="Genomic_DNA"/>
</dbReference>
<keyword evidence="1" id="KW-0472">Membrane</keyword>
<name>A0A1S2L5H5_9BACI</name>
<reference evidence="2 3" key="1">
    <citation type="submission" date="2016-10" db="EMBL/GenBank/DDBJ databases">
        <title>Draft genome sequences of four alkaliphilic bacteria belonging to the Anaerobacillus genus.</title>
        <authorList>
            <person name="Bassil N.M."/>
            <person name="Lloyd J.R."/>
        </authorList>
    </citation>
    <scope>NUCLEOTIDE SEQUENCE [LARGE SCALE GENOMIC DNA]</scope>
    <source>
        <strain evidence="2 3">DSM 15340</strain>
    </source>
</reference>
<accession>A0A1S2L5H5</accession>
<proteinExistence type="predicted"/>
<keyword evidence="3" id="KW-1185">Reference proteome</keyword>
<protein>
    <submittedName>
        <fullName evidence="2">Uncharacterized protein</fullName>
    </submittedName>
</protein>
<gene>
    <name evidence="2" type="ORF">BKP35_18270</name>
</gene>
<keyword evidence="1" id="KW-0812">Transmembrane</keyword>
<keyword evidence="1" id="KW-1133">Transmembrane helix</keyword>
<evidence type="ECO:0000313" key="3">
    <source>
        <dbReference type="Proteomes" id="UP000180098"/>
    </source>
</evidence>
<evidence type="ECO:0000256" key="1">
    <source>
        <dbReference type="SAM" id="Phobius"/>
    </source>
</evidence>
<sequence>MKVYPKDDETIFTIQDEARTSETIFETETGAIHIVHEMTLGDVVVSTLLVMILVLMILGRIIRR</sequence>
<comment type="caution">
    <text evidence="2">The sequence shown here is derived from an EMBL/GenBank/DDBJ whole genome shotgun (WGS) entry which is preliminary data.</text>
</comment>
<dbReference type="AlphaFoldDB" id="A0A1S2L5H5"/>
<feature type="transmembrane region" description="Helical" evidence="1">
    <location>
        <begin position="43"/>
        <end position="62"/>
    </location>
</feature>
<evidence type="ECO:0000313" key="2">
    <source>
        <dbReference type="EMBL" id="OIJ07728.1"/>
    </source>
</evidence>
<organism evidence="2 3">
    <name type="scientific">Anaerobacillus arseniciselenatis</name>
    <dbReference type="NCBI Taxonomy" id="85682"/>
    <lineage>
        <taxon>Bacteria</taxon>
        <taxon>Bacillati</taxon>
        <taxon>Bacillota</taxon>
        <taxon>Bacilli</taxon>
        <taxon>Bacillales</taxon>
        <taxon>Bacillaceae</taxon>
        <taxon>Anaerobacillus</taxon>
    </lineage>
</organism>